<keyword evidence="6 8" id="KW-0472">Membrane</keyword>
<dbReference type="RefSeq" id="WP_057893639.1">
    <property type="nucleotide sequence ID" value="NZ_AYZQ01000001.1"/>
</dbReference>
<evidence type="ECO:0000313" key="10">
    <source>
        <dbReference type="Proteomes" id="UP000051672"/>
    </source>
</evidence>
<organism evidence="9 10">
    <name type="scientific">Lacticaseibacillus brantae DSM 23927</name>
    <dbReference type="NCBI Taxonomy" id="1423727"/>
    <lineage>
        <taxon>Bacteria</taxon>
        <taxon>Bacillati</taxon>
        <taxon>Bacillota</taxon>
        <taxon>Bacilli</taxon>
        <taxon>Lactobacillales</taxon>
        <taxon>Lactobacillaceae</taxon>
        <taxon>Lacticaseibacillus</taxon>
    </lineage>
</organism>
<evidence type="ECO:0000256" key="3">
    <source>
        <dbReference type="ARBA" id="ARBA00022475"/>
    </source>
</evidence>
<keyword evidence="5 8" id="KW-1133">Transmembrane helix</keyword>
<dbReference type="InterPro" id="IPR004254">
    <property type="entry name" value="AdipoR/HlyIII-related"/>
</dbReference>
<feature type="binding site" evidence="7">
    <location>
        <position position="192"/>
    </location>
    <ligand>
        <name>Zn(2+)</name>
        <dbReference type="ChEBI" id="CHEBI:29105"/>
    </ligand>
</feature>
<feature type="binding site" evidence="7">
    <location>
        <position position="196"/>
    </location>
    <ligand>
        <name>Zn(2+)</name>
        <dbReference type="ChEBI" id="CHEBI:29105"/>
    </ligand>
</feature>
<keyword evidence="10" id="KW-1185">Reference proteome</keyword>
<evidence type="ECO:0000256" key="2">
    <source>
        <dbReference type="ARBA" id="ARBA00008488"/>
    </source>
</evidence>
<dbReference type="EMBL" id="AYZQ01000001">
    <property type="protein sequence ID" value="KRM72615.1"/>
    <property type="molecule type" value="Genomic_DNA"/>
</dbReference>
<evidence type="ECO:0000256" key="5">
    <source>
        <dbReference type="ARBA" id="ARBA00022989"/>
    </source>
</evidence>
<dbReference type="NCBIfam" id="TIGR01065">
    <property type="entry name" value="hlyIII"/>
    <property type="match status" value="1"/>
</dbReference>
<feature type="transmembrane region" description="Helical" evidence="8">
    <location>
        <begin position="140"/>
        <end position="159"/>
    </location>
</feature>
<proteinExistence type="inferred from homology"/>
<dbReference type="GO" id="GO:0046872">
    <property type="term" value="F:metal ion binding"/>
    <property type="evidence" value="ECO:0007669"/>
    <property type="project" value="UniProtKB-KW"/>
</dbReference>
<dbReference type="STRING" id="1423727.FC34_GL000324"/>
<feature type="transmembrane region" description="Helical" evidence="8">
    <location>
        <begin position="165"/>
        <end position="186"/>
    </location>
</feature>
<keyword evidence="7" id="KW-0479">Metal-binding</keyword>
<gene>
    <name evidence="9" type="ORF">FC34_GL000324</name>
</gene>
<comment type="caution">
    <text evidence="9">The sequence shown here is derived from an EMBL/GenBank/DDBJ whole genome shotgun (WGS) entry which is preliminary data.</text>
</comment>
<keyword evidence="4 8" id="KW-0812">Transmembrane</keyword>
<keyword evidence="7" id="KW-0862">Zinc</keyword>
<dbReference type="InterPro" id="IPR005744">
    <property type="entry name" value="Hy-lIII"/>
</dbReference>
<evidence type="ECO:0000256" key="4">
    <source>
        <dbReference type="ARBA" id="ARBA00022692"/>
    </source>
</evidence>
<dbReference type="GO" id="GO:0140911">
    <property type="term" value="F:pore-forming activity"/>
    <property type="evidence" value="ECO:0007669"/>
    <property type="project" value="InterPro"/>
</dbReference>
<dbReference type="PANTHER" id="PTHR20855:SF3">
    <property type="entry name" value="LD03007P"/>
    <property type="match status" value="1"/>
</dbReference>
<keyword evidence="3" id="KW-1003">Cell membrane</keyword>
<evidence type="ECO:0000256" key="6">
    <source>
        <dbReference type="ARBA" id="ARBA00023136"/>
    </source>
</evidence>
<dbReference type="GO" id="GO:0005886">
    <property type="term" value="C:plasma membrane"/>
    <property type="evidence" value="ECO:0007669"/>
    <property type="project" value="UniProtKB-SubCell"/>
</dbReference>
<dbReference type="PANTHER" id="PTHR20855">
    <property type="entry name" value="ADIPOR/PROGESTIN RECEPTOR-RELATED"/>
    <property type="match status" value="1"/>
</dbReference>
<reference evidence="9 10" key="1">
    <citation type="journal article" date="2015" name="Genome Announc.">
        <title>Expanding the biotechnology potential of lactobacilli through comparative genomics of 213 strains and associated genera.</title>
        <authorList>
            <person name="Sun Z."/>
            <person name="Harris H.M."/>
            <person name="McCann A."/>
            <person name="Guo C."/>
            <person name="Argimon S."/>
            <person name="Zhang W."/>
            <person name="Yang X."/>
            <person name="Jeffery I.B."/>
            <person name="Cooney J.C."/>
            <person name="Kagawa T.F."/>
            <person name="Liu W."/>
            <person name="Song Y."/>
            <person name="Salvetti E."/>
            <person name="Wrobel A."/>
            <person name="Rasinkangas P."/>
            <person name="Parkhill J."/>
            <person name="Rea M.C."/>
            <person name="O'Sullivan O."/>
            <person name="Ritari J."/>
            <person name="Douillard F.P."/>
            <person name="Paul Ross R."/>
            <person name="Yang R."/>
            <person name="Briner A.E."/>
            <person name="Felis G.E."/>
            <person name="de Vos W.M."/>
            <person name="Barrangou R."/>
            <person name="Klaenhammer T.R."/>
            <person name="Caufield P.W."/>
            <person name="Cui Y."/>
            <person name="Zhang H."/>
            <person name="O'Toole P.W."/>
        </authorList>
    </citation>
    <scope>NUCLEOTIDE SEQUENCE [LARGE SCALE GENOMIC DNA]</scope>
    <source>
        <strain evidence="9 10">DSM 23927</strain>
    </source>
</reference>
<evidence type="ECO:0000256" key="7">
    <source>
        <dbReference type="PIRSR" id="PIRSR604254-1"/>
    </source>
</evidence>
<evidence type="ECO:0000313" key="9">
    <source>
        <dbReference type="EMBL" id="KRM72615.1"/>
    </source>
</evidence>
<evidence type="ECO:0000256" key="1">
    <source>
        <dbReference type="ARBA" id="ARBA00004651"/>
    </source>
</evidence>
<feature type="transmembrane region" description="Helical" evidence="8">
    <location>
        <begin position="193"/>
        <end position="213"/>
    </location>
</feature>
<dbReference type="AlphaFoldDB" id="A0A0R2AZQ2"/>
<dbReference type="PATRIC" id="fig|1423727.3.peg.327"/>
<sequence>MQLSFKDHQRMQRSEFLSALTHGIGLLLAVIGTILLVGKAVTTHDQLRIISFSIFGAALITLYAASTLYHSFYNARFARIFKILDHSGVYILIAGSYAPYSLVAIGGTRGTILLAAILGLSLLGIILKVWFVGRFKVVETIIYVVLGWLCITAAGPLLAHLGVTGFALLLAGGLAYTLGAGIYLIHNLPYQHVIWHIFVMLGSLSMFLSVYFFV</sequence>
<evidence type="ECO:0000256" key="8">
    <source>
        <dbReference type="SAM" id="Phobius"/>
    </source>
</evidence>
<feature type="transmembrane region" description="Helical" evidence="8">
    <location>
        <begin position="16"/>
        <end position="37"/>
    </location>
</feature>
<dbReference type="Proteomes" id="UP000051672">
    <property type="component" value="Unassembled WGS sequence"/>
</dbReference>
<feature type="transmembrane region" description="Helical" evidence="8">
    <location>
        <begin position="112"/>
        <end position="133"/>
    </location>
</feature>
<accession>A0A0R2AZQ2</accession>
<comment type="subcellular location">
    <subcellularLocation>
        <location evidence="1">Cell membrane</location>
        <topology evidence="1">Multi-pass membrane protein</topology>
    </subcellularLocation>
</comment>
<dbReference type="Pfam" id="PF03006">
    <property type="entry name" value="HlyIII"/>
    <property type="match status" value="1"/>
</dbReference>
<feature type="binding site" evidence="7">
    <location>
        <position position="70"/>
    </location>
    <ligand>
        <name>Zn(2+)</name>
        <dbReference type="ChEBI" id="CHEBI:29105"/>
    </ligand>
</feature>
<feature type="transmembrane region" description="Helical" evidence="8">
    <location>
        <begin position="49"/>
        <end position="69"/>
    </location>
</feature>
<feature type="transmembrane region" description="Helical" evidence="8">
    <location>
        <begin position="89"/>
        <end position="106"/>
    </location>
</feature>
<name>A0A0R2AZQ2_9LACO</name>
<comment type="similarity">
    <text evidence="2">Belongs to the UPF0073 (Hly-III) family.</text>
</comment>
<protein>
    <submittedName>
        <fullName evidence="9">Hemolysin III-like protein</fullName>
    </submittedName>
</protein>